<organism evidence="1 2">
    <name type="scientific">Vespula squamosa</name>
    <name type="common">Southern yellow jacket</name>
    <name type="synonym">Wasp</name>
    <dbReference type="NCBI Taxonomy" id="30214"/>
    <lineage>
        <taxon>Eukaryota</taxon>
        <taxon>Metazoa</taxon>
        <taxon>Ecdysozoa</taxon>
        <taxon>Arthropoda</taxon>
        <taxon>Hexapoda</taxon>
        <taxon>Insecta</taxon>
        <taxon>Pterygota</taxon>
        <taxon>Neoptera</taxon>
        <taxon>Endopterygota</taxon>
        <taxon>Hymenoptera</taxon>
        <taxon>Apocrita</taxon>
        <taxon>Aculeata</taxon>
        <taxon>Vespoidea</taxon>
        <taxon>Vespidae</taxon>
        <taxon>Vespinae</taxon>
        <taxon>Vespula</taxon>
    </lineage>
</organism>
<dbReference type="Proteomes" id="UP001607302">
    <property type="component" value="Unassembled WGS sequence"/>
</dbReference>
<keyword evidence="2" id="KW-1185">Reference proteome</keyword>
<evidence type="ECO:0000313" key="1">
    <source>
        <dbReference type="EMBL" id="KAL2723959.1"/>
    </source>
</evidence>
<reference evidence="1 2" key="1">
    <citation type="journal article" date="2024" name="Ann. Entomol. Soc. Am.">
        <title>Genomic analyses of the southern and eastern yellowjacket wasps (Hymenoptera: Vespidae) reveal evolutionary signatures of social life.</title>
        <authorList>
            <person name="Catto M.A."/>
            <person name="Caine P.B."/>
            <person name="Orr S.E."/>
            <person name="Hunt B.G."/>
            <person name="Goodisman M.A.D."/>
        </authorList>
    </citation>
    <scope>NUCLEOTIDE SEQUENCE [LARGE SCALE GENOMIC DNA]</scope>
    <source>
        <strain evidence="1">233</strain>
        <tissue evidence="1">Head and thorax</tissue>
    </source>
</reference>
<sequence length="70" mass="7983">MAKIERNAFSCAASSSQIFDFRFQERVSVEIIVSASILKLEAFLTWRSTSKSGRHTNVVIIAFCDKFYDD</sequence>
<comment type="caution">
    <text evidence="1">The sequence shown here is derived from an EMBL/GenBank/DDBJ whole genome shotgun (WGS) entry which is preliminary data.</text>
</comment>
<gene>
    <name evidence="1" type="ORF">V1478_008472</name>
</gene>
<dbReference type="AlphaFoldDB" id="A0ABD2ATL8"/>
<evidence type="ECO:0000313" key="2">
    <source>
        <dbReference type="Proteomes" id="UP001607302"/>
    </source>
</evidence>
<accession>A0ABD2ATL8</accession>
<protein>
    <submittedName>
        <fullName evidence="1">Uncharacterized protein</fullName>
    </submittedName>
</protein>
<name>A0ABD2ATL8_VESSQ</name>
<proteinExistence type="predicted"/>
<dbReference type="EMBL" id="JAUDFV010000139">
    <property type="protein sequence ID" value="KAL2723959.1"/>
    <property type="molecule type" value="Genomic_DNA"/>
</dbReference>